<accession>A0A553ZQX9</accession>
<dbReference type="EMBL" id="VKLS01000009">
    <property type="protein sequence ID" value="TSB43870.1"/>
    <property type="molecule type" value="Genomic_DNA"/>
</dbReference>
<dbReference type="Gene3D" id="3.40.50.150">
    <property type="entry name" value="Vaccinia Virus protein VP39"/>
    <property type="match status" value="1"/>
</dbReference>
<protein>
    <submittedName>
        <fullName evidence="2">Class I SAM-dependent methyltransferase</fullName>
    </submittedName>
</protein>
<keyword evidence="3" id="KW-1185">Reference proteome</keyword>
<feature type="domain" description="Methyltransferase" evidence="1">
    <location>
        <begin position="54"/>
        <end position="147"/>
    </location>
</feature>
<evidence type="ECO:0000259" key="1">
    <source>
        <dbReference type="Pfam" id="PF13649"/>
    </source>
</evidence>
<keyword evidence="2" id="KW-0489">Methyltransferase</keyword>
<dbReference type="OrthoDB" id="279734at2"/>
<dbReference type="Gene3D" id="2.20.130.10">
    <property type="entry name" value="CAC2371-like domains"/>
    <property type="match status" value="1"/>
</dbReference>
<dbReference type="GO" id="GO:0008168">
    <property type="term" value="F:methyltransferase activity"/>
    <property type="evidence" value="ECO:0007669"/>
    <property type="project" value="UniProtKB-KW"/>
</dbReference>
<reference evidence="2 3" key="1">
    <citation type="submission" date="2019-07" db="EMBL/GenBank/DDBJ databases">
        <title>Draft genome for Streptomyces benahoarensis MZ03-48.</title>
        <authorList>
            <person name="Gonzalez-Pimentel J.L."/>
        </authorList>
    </citation>
    <scope>NUCLEOTIDE SEQUENCE [LARGE SCALE GENOMIC DNA]</scope>
    <source>
        <strain evidence="2 3">MZ03-48</strain>
    </source>
</reference>
<dbReference type="SUPFAM" id="SSF53335">
    <property type="entry name" value="S-adenosyl-L-methionine-dependent methyltransferases"/>
    <property type="match status" value="1"/>
</dbReference>
<comment type="caution">
    <text evidence="2">The sequence shown here is derived from an EMBL/GenBank/DDBJ whole genome shotgun (WGS) entry which is preliminary data.</text>
</comment>
<gene>
    <name evidence="2" type="ORF">FNZ23_02115</name>
</gene>
<sequence>MATEARAPMYGAIAEIYDRLDDWIVATWHEQPVPARVAFLRTRWARHGRPVRDVLDLCCGTGSVLHALATAGYRVTGLDRSPQMLGLARRRLGDGVPLIEAALPDLPLPDAAMDAVCSTGAALSYTPGEEELTGILRAVHRVLRPGGTFLFDVLSRHMLTEHAGRHVWAADQGDFAFLWEFTHPDERYSDAFYTQFLRRGGADSTTYERTGEQHRLYVLDHPQVRRAAERAGFAHAEVLDNYTDAPAHPHTLYDTWALTRDRGGMRP</sequence>
<dbReference type="CDD" id="cd02440">
    <property type="entry name" value="AdoMet_MTases"/>
    <property type="match status" value="1"/>
</dbReference>
<dbReference type="InterPro" id="IPR041698">
    <property type="entry name" value="Methyltransf_25"/>
</dbReference>
<evidence type="ECO:0000313" key="2">
    <source>
        <dbReference type="EMBL" id="TSB43870.1"/>
    </source>
</evidence>
<proteinExistence type="predicted"/>
<evidence type="ECO:0000313" key="3">
    <source>
        <dbReference type="Proteomes" id="UP000320888"/>
    </source>
</evidence>
<dbReference type="PANTHER" id="PTHR42912">
    <property type="entry name" value="METHYLTRANSFERASE"/>
    <property type="match status" value="1"/>
</dbReference>
<dbReference type="AlphaFoldDB" id="A0A553ZQX9"/>
<dbReference type="Pfam" id="PF13649">
    <property type="entry name" value="Methyltransf_25"/>
    <property type="match status" value="1"/>
</dbReference>
<dbReference type="Proteomes" id="UP000320888">
    <property type="component" value="Unassembled WGS sequence"/>
</dbReference>
<dbReference type="InterPro" id="IPR050508">
    <property type="entry name" value="Methyltransf_Superfamily"/>
</dbReference>
<name>A0A553ZQX9_9ACTN</name>
<dbReference type="PANTHER" id="PTHR42912:SF80">
    <property type="entry name" value="METHYLTRANSFERASE DOMAIN-CONTAINING PROTEIN"/>
    <property type="match status" value="1"/>
</dbReference>
<dbReference type="RefSeq" id="WP_143939588.1">
    <property type="nucleotide sequence ID" value="NZ_VKLS01000009.1"/>
</dbReference>
<organism evidence="2 3">
    <name type="scientific">Streptomyces benahoarensis</name>
    <dbReference type="NCBI Taxonomy" id="2595054"/>
    <lineage>
        <taxon>Bacteria</taxon>
        <taxon>Bacillati</taxon>
        <taxon>Actinomycetota</taxon>
        <taxon>Actinomycetes</taxon>
        <taxon>Kitasatosporales</taxon>
        <taxon>Streptomycetaceae</taxon>
        <taxon>Streptomyces</taxon>
    </lineage>
</organism>
<keyword evidence="2" id="KW-0808">Transferase</keyword>
<dbReference type="GO" id="GO:0032259">
    <property type="term" value="P:methylation"/>
    <property type="evidence" value="ECO:0007669"/>
    <property type="project" value="UniProtKB-KW"/>
</dbReference>
<dbReference type="InterPro" id="IPR029063">
    <property type="entry name" value="SAM-dependent_MTases_sf"/>
</dbReference>